<name>A0AA35KMY3_9SAUR</name>
<feature type="transmembrane region" description="Helical" evidence="14">
    <location>
        <begin position="512"/>
        <end position="534"/>
    </location>
</feature>
<evidence type="ECO:0000256" key="3">
    <source>
        <dbReference type="ARBA" id="ARBA00022692"/>
    </source>
</evidence>
<dbReference type="Gene3D" id="1.20.1070.10">
    <property type="entry name" value="Rhodopsin 7-helix transmembrane proteins"/>
    <property type="match status" value="1"/>
</dbReference>
<evidence type="ECO:0000256" key="2">
    <source>
        <dbReference type="ARBA" id="ARBA00022475"/>
    </source>
</evidence>
<dbReference type="SUPFAM" id="SSF81321">
    <property type="entry name" value="Family A G protein-coupled receptor-like"/>
    <property type="match status" value="1"/>
</dbReference>
<comment type="subcellular location">
    <subcellularLocation>
        <location evidence="1">Cell membrane</location>
        <topology evidence="1">Multi-pass membrane protein</topology>
    </subcellularLocation>
</comment>
<protein>
    <submittedName>
        <fullName evidence="17">Chemokine-like receptor 1</fullName>
    </submittedName>
</protein>
<evidence type="ECO:0000256" key="12">
    <source>
        <dbReference type="RuleBase" id="RU000688"/>
    </source>
</evidence>
<dbReference type="PROSITE" id="PS50262">
    <property type="entry name" value="G_PROTEIN_RECEP_F1_2"/>
    <property type="match status" value="1"/>
</dbReference>
<dbReference type="PROSITE" id="PS00237">
    <property type="entry name" value="G_PROTEIN_RECEP_F1_1"/>
    <property type="match status" value="1"/>
</dbReference>
<keyword evidence="8 12" id="KW-0675">Receptor</keyword>
<keyword evidence="6 14" id="KW-0472">Membrane</keyword>
<feature type="transmembrane region" description="Helical" evidence="14">
    <location>
        <begin position="335"/>
        <end position="361"/>
    </location>
</feature>
<feature type="domain" description="G-protein coupled receptors family 1 profile" evidence="16">
    <location>
        <begin position="354"/>
        <end position="605"/>
    </location>
</feature>
<dbReference type="SUPFAM" id="SSF48726">
    <property type="entry name" value="Immunoglobulin"/>
    <property type="match status" value="1"/>
</dbReference>
<dbReference type="EMBL" id="OX395133">
    <property type="protein sequence ID" value="CAI5781187.1"/>
    <property type="molecule type" value="Genomic_DNA"/>
</dbReference>
<comment type="similarity">
    <text evidence="11">Belongs to the chemokine-like receptor (CMKLR) family.</text>
</comment>
<proteinExistence type="inferred from homology"/>
<keyword evidence="9" id="KW-0325">Glycoprotein</keyword>
<evidence type="ECO:0000256" key="5">
    <source>
        <dbReference type="ARBA" id="ARBA00023040"/>
    </source>
</evidence>
<evidence type="ECO:0000256" key="13">
    <source>
        <dbReference type="SAM" id="MobiDB-lite"/>
    </source>
</evidence>
<dbReference type="InterPro" id="IPR013783">
    <property type="entry name" value="Ig-like_fold"/>
</dbReference>
<dbReference type="InterPro" id="IPR000276">
    <property type="entry name" value="GPCR_Rhodpsn"/>
</dbReference>
<gene>
    <name evidence="17" type="ORF">PODLI_1B008745</name>
</gene>
<keyword evidence="7" id="KW-1015">Disulfide bond</keyword>
<feature type="signal peptide" evidence="15">
    <location>
        <begin position="1"/>
        <end position="17"/>
    </location>
</feature>
<dbReference type="Pfam" id="PF24518">
    <property type="entry name" value="Ig_CD22"/>
    <property type="match status" value="1"/>
</dbReference>
<sequence length="651" mass="73262">MTATILILSLLCKGMVSQLSPSFTLTMPASVYVQRGLYVHPPCQFTYNNQHQNSSEKLFGYWFKNAETRHYLPSSKRYVKGDLVATNDESRRIDPSITNRFQLEGNPEQGDCSFSISDVQLEDEGQYFFRIEKGHVLYSYASFQLLVTDVLGFSNTRTNATCWHEHNGFLCTCSLHPSPPGQLQWHLGGEVLSGNDTNGNLQVSSWVRGKEATSFLNWTGTLDGDLKIICLGISPFGNHTLQFLLNSTTTGAHHEGLTRAWTIERYSSLPVSPFSDERAALAESSHNSRVQIEVRDTAELIILACNVGKERKHDCRVSVGGNGKANGGTYDLYKWINIITMIIYSLAFLLGVIGNGLVIFITGFRMKKTVNTIWFLNLAITDFTFTFPQPLTVVYIALDAHWPFGLVMCKLISTLAFFNLFASVYLLMVISIDRCISVWCPVWSRNHRTPRMASFVSLGVWILALVLCSPYLHFRDTAPSPNDQNVINCFNNYGKTREEVNLNRQALIISRFIFAFAIPFSAILVCYGAIVLKLRRDSLAQSSKPFKVITAVIVAFFICWFPYHVFSFLETKLLVQPELLGVLRIGYPFASGLTFINSCLNPILYVFMGHDFKEKLKHSLFSAFENAFSEDSSQSTSRTKDKSSIELDAQP</sequence>
<keyword evidence="5 12" id="KW-0297">G-protein coupled receptor</keyword>
<evidence type="ECO:0000256" key="9">
    <source>
        <dbReference type="ARBA" id="ARBA00023180"/>
    </source>
</evidence>
<feature type="chain" id="PRO_5041330778" evidence="15">
    <location>
        <begin position="18"/>
        <end position="651"/>
    </location>
</feature>
<dbReference type="PANTHER" id="PTHR24225">
    <property type="entry name" value="CHEMOTACTIC RECEPTOR"/>
    <property type="match status" value="1"/>
</dbReference>
<comment type="similarity">
    <text evidence="12">Belongs to the G-protein coupled receptor 1 family.</text>
</comment>
<evidence type="ECO:0000256" key="15">
    <source>
        <dbReference type="SAM" id="SignalP"/>
    </source>
</evidence>
<evidence type="ECO:0000256" key="11">
    <source>
        <dbReference type="ARBA" id="ARBA00025736"/>
    </source>
</evidence>
<dbReference type="PANTHER" id="PTHR24225:SF0">
    <property type="entry name" value="N-FORMYL PEPTIDE RECEPTOR 2"/>
    <property type="match status" value="1"/>
</dbReference>
<dbReference type="InterPro" id="IPR000826">
    <property type="entry name" value="Formyl_rcpt-rel"/>
</dbReference>
<keyword evidence="4 14" id="KW-1133">Transmembrane helix</keyword>
<dbReference type="InterPro" id="IPR036179">
    <property type="entry name" value="Ig-like_dom_sf"/>
</dbReference>
<evidence type="ECO:0000256" key="8">
    <source>
        <dbReference type="ARBA" id="ARBA00023170"/>
    </source>
</evidence>
<evidence type="ECO:0000256" key="10">
    <source>
        <dbReference type="ARBA" id="ARBA00023224"/>
    </source>
</evidence>
<dbReference type="FunFam" id="1.20.1070.10:FF:000034">
    <property type="entry name" value="G-protein coupled receptor 1"/>
    <property type="match status" value="1"/>
</dbReference>
<feature type="transmembrane region" description="Helical" evidence="14">
    <location>
        <begin position="453"/>
        <end position="472"/>
    </location>
</feature>
<feature type="transmembrane region" description="Helical" evidence="14">
    <location>
        <begin position="585"/>
        <end position="607"/>
    </location>
</feature>
<organism evidence="17 18">
    <name type="scientific">Podarcis lilfordi</name>
    <name type="common">Lilford's wall lizard</name>
    <dbReference type="NCBI Taxonomy" id="74358"/>
    <lineage>
        <taxon>Eukaryota</taxon>
        <taxon>Metazoa</taxon>
        <taxon>Chordata</taxon>
        <taxon>Craniata</taxon>
        <taxon>Vertebrata</taxon>
        <taxon>Euteleostomi</taxon>
        <taxon>Lepidosauria</taxon>
        <taxon>Squamata</taxon>
        <taxon>Bifurcata</taxon>
        <taxon>Unidentata</taxon>
        <taxon>Episquamata</taxon>
        <taxon>Laterata</taxon>
        <taxon>Lacertibaenia</taxon>
        <taxon>Lacertidae</taxon>
        <taxon>Podarcis</taxon>
    </lineage>
</organism>
<reference evidence="17" key="1">
    <citation type="submission" date="2022-12" db="EMBL/GenBank/DDBJ databases">
        <authorList>
            <person name="Alioto T."/>
            <person name="Alioto T."/>
            <person name="Gomez Garrido J."/>
        </authorList>
    </citation>
    <scope>NUCLEOTIDE SEQUENCE</scope>
</reference>
<evidence type="ECO:0000256" key="7">
    <source>
        <dbReference type="ARBA" id="ARBA00023157"/>
    </source>
</evidence>
<dbReference type="SMART" id="SM01381">
    <property type="entry name" value="7TM_GPCR_Srsx"/>
    <property type="match status" value="1"/>
</dbReference>
<dbReference type="GO" id="GO:0007200">
    <property type="term" value="P:phospholipase C-activating G protein-coupled receptor signaling pathway"/>
    <property type="evidence" value="ECO:0007669"/>
    <property type="project" value="TreeGrafter"/>
</dbReference>
<evidence type="ECO:0000313" key="18">
    <source>
        <dbReference type="Proteomes" id="UP001178461"/>
    </source>
</evidence>
<dbReference type="GO" id="GO:0007204">
    <property type="term" value="P:positive regulation of cytosolic calcium ion concentration"/>
    <property type="evidence" value="ECO:0007669"/>
    <property type="project" value="TreeGrafter"/>
</dbReference>
<dbReference type="Gene3D" id="2.60.40.10">
    <property type="entry name" value="Immunoglobulins"/>
    <property type="match status" value="1"/>
</dbReference>
<dbReference type="GO" id="GO:0004875">
    <property type="term" value="F:complement receptor activity"/>
    <property type="evidence" value="ECO:0007669"/>
    <property type="project" value="TreeGrafter"/>
</dbReference>
<dbReference type="PRINTS" id="PR00237">
    <property type="entry name" value="GPCRRHODOPSN"/>
</dbReference>
<feature type="region of interest" description="Disordered" evidence="13">
    <location>
        <begin position="629"/>
        <end position="651"/>
    </location>
</feature>
<evidence type="ECO:0000256" key="14">
    <source>
        <dbReference type="SAM" id="Phobius"/>
    </source>
</evidence>
<keyword evidence="2" id="KW-1003">Cell membrane</keyword>
<keyword evidence="10 12" id="KW-0807">Transducer</keyword>
<keyword evidence="3 12" id="KW-0812">Transmembrane</keyword>
<evidence type="ECO:0000256" key="6">
    <source>
        <dbReference type="ARBA" id="ARBA00023136"/>
    </source>
</evidence>
<accession>A0AA35KMY3</accession>
<keyword evidence="18" id="KW-1185">Reference proteome</keyword>
<evidence type="ECO:0000256" key="4">
    <source>
        <dbReference type="ARBA" id="ARBA00022989"/>
    </source>
</evidence>
<dbReference type="InterPro" id="IPR017452">
    <property type="entry name" value="GPCR_Rhodpsn_7TM"/>
</dbReference>
<feature type="transmembrane region" description="Helical" evidence="14">
    <location>
        <begin position="404"/>
        <end position="432"/>
    </location>
</feature>
<dbReference type="PRINTS" id="PR00526">
    <property type="entry name" value="FMETLEUPHER"/>
</dbReference>
<dbReference type="Pfam" id="PF00001">
    <property type="entry name" value="7tm_1"/>
    <property type="match status" value="1"/>
</dbReference>
<dbReference type="GO" id="GO:0006954">
    <property type="term" value="P:inflammatory response"/>
    <property type="evidence" value="ECO:0007669"/>
    <property type="project" value="TreeGrafter"/>
</dbReference>
<dbReference type="Proteomes" id="UP001178461">
    <property type="component" value="Chromosome 8"/>
</dbReference>
<feature type="transmembrane region" description="Helical" evidence="14">
    <location>
        <begin position="546"/>
        <end position="565"/>
    </location>
</feature>
<evidence type="ECO:0000313" key="17">
    <source>
        <dbReference type="EMBL" id="CAI5781187.1"/>
    </source>
</evidence>
<evidence type="ECO:0000259" key="16">
    <source>
        <dbReference type="PROSITE" id="PS50262"/>
    </source>
</evidence>
<keyword evidence="15" id="KW-0732">Signal</keyword>
<dbReference type="InterPro" id="IPR056386">
    <property type="entry name" value="Ig_CD22"/>
</dbReference>
<dbReference type="GO" id="GO:0005886">
    <property type="term" value="C:plasma membrane"/>
    <property type="evidence" value="ECO:0007669"/>
    <property type="project" value="UniProtKB-SubCell"/>
</dbReference>
<evidence type="ECO:0000256" key="1">
    <source>
        <dbReference type="ARBA" id="ARBA00004651"/>
    </source>
</evidence>
<dbReference type="GO" id="GO:0004982">
    <property type="term" value="F:N-formyl peptide receptor activity"/>
    <property type="evidence" value="ECO:0007669"/>
    <property type="project" value="TreeGrafter"/>
</dbReference>
<dbReference type="AlphaFoldDB" id="A0AA35KMY3"/>
<feature type="transmembrane region" description="Helical" evidence="14">
    <location>
        <begin position="373"/>
        <end position="398"/>
    </location>
</feature>